<dbReference type="STRING" id="200361.A0A452ZCV5"/>
<dbReference type="Proteomes" id="UP000015105">
    <property type="component" value="Chromosome 1D"/>
</dbReference>
<reference evidence="2" key="4">
    <citation type="submission" date="2019-03" db="UniProtKB">
        <authorList>
            <consortium name="EnsemblPlants"/>
        </authorList>
    </citation>
    <scope>IDENTIFICATION</scope>
</reference>
<dbReference type="Pfam" id="PF13966">
    <property type="entry name" value="zf-RVT"/>
    <property type="match status" value="1"/>
</dbReference>
<reference evidence="2" key="3">
    <citation type="journal article" date="2017" name="Nature">
        <title>Genome sequence of the progenitor of the wheat D genome Aegilops tauschii.</title>
        <authorList>
            <person name="Luo M.C."/>
            <person name="Gu Y.Q."/>
            <person name="Puiu D."/>
            <person name="Wang H."/>
            <person name="Twardziok S.O."/>
            <person name="Deal K.R."/>
            <person name="Huo N."/>
            <person name="Zhu T."/>
            <person name="Wang L."/>
            <person name="Wang Y."/>
            <person name="McGuire P.E."/>
            <person name="Liu S."/>
            <person name="Long H."/>
            <person name="Ramasamy R.K."/>
            <person name="Rodriguez J.C."/>
            <person name="Van S.L."/>
            <person name="Yuan L."/>
            <person name="Wang Z."/>
            <person name="Xia Z."/>
            <person name="Xiao L."/>
            <person name="Anderson O.D."/>
            <person name="Ouyang S."/>
            <person name="Liang Y."/>
            <person name="Zimin A.V."/>
            <person name="Pertea G."/>
            <person name="Qi P."/>
            <person name="Bennetzen J.L."/>
            <person name="Dai X."/>
            <person name="Dawson M.W."/>
            <person name="Muller H.G."/>
            <person name="Kugler K."/>
            <person name="Rivarola-Duarte L."/>
            <person name="Spannagl M."/>
            <person name="Mayer K.F.X."/>
            <person name="Lu F.H."/>
            <person name="Bevan M.W."/>
            <person name="Leroy P."/>
            <person name="Li P."/>
            <person name="You F.M."/>
            <person name="Sun Q."/>
            <person name="Liu Z."/>
            <person name="Lyons E."/>
            <person name="Wicker T."/>
            <person name="Salzberg S.L."/>
            <person name="Devos K.M."/>
            <person name="Dvorak J."/>
        </authorList>
    </citation>
    <scope>NUCLEOTIDE SEQUENCE [LARGE SCALE GENOMIC DNA]</scope>
    <source>
        <strain evidence="2">cv. AL8/78</strain>
    </source>
</reference>
<dbReference type="InterPro" id="IPR026960">
    <property type="entry name" value="RVT-Znf"/>
</dbReference>
<dbReference type="Gramene" id="AET1Gv20718900.1">
    <property type="protein sequence ID" value="AET1Gv20718900.1"/>
    <property type="gene ID" value="AET1Gv20718900"/>
</dbReference>
<protein>
    <recommendedName>
        <fullName evidence="1">Reverse transcriptase zinc-binding domain-containing protein</fullName>
    </recommendedName>
</protein>
<reference evidence="3" key="2">
    <citation type="journal article" date="2017" name="Nat. Plants">
        <title>The Aegilops tauschii genome reveals multiple impacts of transposons.</title>
        <authorList>
            <person name="Zhao G."/>
            <person name="Zou C."/>
            <person name="Li K."/>
            <person name="Wang K."/>
            <person name="Li T."/>
            <person name="Gao L."/>
            <person name="Zhang X."/>
            <person name="Wang H."/>
            <person name="Yang Z."/>
            <person name="Liu X."/>
            <person name="Jiang W."/>
            <person name="Mao L."/>
            <person name="Kong X."/>
            <person name="Jiao Y."/>
            <person name="Jia J."/>
        </authorList>
    </citation>
    <scope>NUCLEOTIDE SEQUENCE [LARGE SCALE GENOMIC DNA]</scope>
    <source>
        <strain evidence="3">cv. AL8/78</strain>
    </source>
</reference>
<reference evidence="2" key="5">
    <citation type="journal article" date="2021" name="G3 (Bethesda)">
        <title>Aegilops tauschii genome assembly Aet v5.0 features greater sequence contiguity and improved annotation.</title>
        <authorList>
            <person name="Wang L."/>
            <person name="Zhu T."/>
            <person name="Rodriguez J.C."/>
            <person name="Deal K.R."/>
            <person name="Dubcovsky J."/>
            <person name="McGuire P.E."/>
            <person name="Lux T."/>
            <person name="Spannagl M."/>
            <person name="Mayer K.F.X."/>
            <person name="Baldrich P."/>
            <person name="Meyers B.C."/>
            <person name="Huo N."/>
            <person name="Gu Y.Q."/>
            <person name="Zhou H."/>
            <person name="Devos K.M."/>
            <person name="Bennetzen J.L."/>
            <person name="Unver T."/>
            <person name="Budak H."/>
            <person name="Gulick P.J."/>
            <person name="Galiba G."/>
            <person name="Kalapos B."/>
            <person name="Nelson D.R."/>
            <person name="Li P."/>
            <person name="You F.M."/>
            <person name="Luo M.C."/>
            <person name="Dvorak J."/>
        </authorList>
    </citation>
    <scope>NUCLEOTIDE SEQUENCE [LARGE SCALE GENOMIC DNA]</scope>
    <source>
        <strain evidence="2">cv. AL8/78</strain>
    </source>
</reference>
<organism evidence="2 3">
    <name type="scientific">Aegilops tauschii subsp. strangulata</name>
    <name type="common">Goatgrass</name>
    <dbReference type="NCBI Taxonomy" id="200361"/>
    <lineage>
        <taxon>Eukaryota</taxon>
        <taxon>Viridiplantae</taxon>
        <taxon>Streptophyta</taxon>
        <taxon>Embryophyta</taxon>
        <taxon>Tracheophyta</taxon>
        <taxon>Spermatophyta</taxon>
        <taxon>Magnoliopsida</taxon>
        <taxon>Liliopsida</taxon>
        <taxon>Poales</taxon>
        <taxon>Poaceae</taxon>
        <taxon>BOP clade</taxon>
        <taxon>Pooideae</taxon>
        <taxon>Triticodae</taxon>
        <taxon>Triticeae</taxon>
        <taxon>Triticinae</taxon>
        <taxon>Aegilops</taxon>
    </lineage>
</organism>
<accession>A0A452ZCV5</accession>
<proteinExistence type="predicted"/>
<keyword evidence="3" id="KW-1185">Reference proteome</keyword>
<evidence type="ECO:0000259" key="1">
    <source>
        <dbReference type="Pfam" id="PF13966"/>
    </source>
</evidence>
<dbReference type="EnsemblPlants" id="AET1Gv20718900.1">
    <property type="protein sequence ID" value="AET1Gv20718900.1"/>
    <property type="gene ID" value="AET1Gv20718900"/>
</dbReference>
<evidence type="ECO:0000313" key="2">
    <source>
        <dbReference type="EnsemblPlants" id="AET1Gv20718900.1"/>
    </source>
</evidence>
<dbReference type="AlphaFoldDB" id="A0A452ZCV5"/>
<sequence length="104" mass="11903">KSCYDTLFLSSTSSPHATLTWKTWAPLSVKFFMWLALQDRCWTSERLARHGLPHSPACVLCDQAPESMQHLLIGWPFSRTVWHDIFSKLRLTVWQEGVQVADGG</sequence>
<reference evidence="3" key="1">
    <citation type="journal article" date="2014" name="Science">
        <title>Ancient hybridizations among the ancestral genomes of bread wheat.</title>
        <authorList>
            <consortium name="International Wheat Genome Sequencing Consortium,"/>
            <person name="Marcussen T."/>
            <person name="Sandve S.R."/>
            <person name="Heier L."/>
            <person name="Spannagl M."/>
            <person name="Pfeifer M."/>
            <person name="Jakobsen K.S."/>
            <person name="Wulff B.B."/>
            <person name="Steuernagel B."/>
            <person name="Mayer K.F."/>
            <person name="Olsen O.A."/>
        </authorList>
    </citation>
    <scope>NUCLEOTIDE SEQUENCE [LARGE SCALE GENOMIC DNA]</scope>
    <source>
        <strain evidence="3">cv. AL8/78</strain>
    </source>
</reference>
<feature type="domain" description="Reverse transcriptase zinc-binding" evidence="1">
    <location>
        <begin position="1"/>
        <end position="82"/>
    </location>
</feature>
<name>A0A452ZCV5_AEGTS</name>
<evidence type="ECO:0000313" key="3">
    <source>
        <dbReference type="Proteomes" id="UP000015105"/>
    </source>
</evidence>